<feature type="chain" id="PRO_5039110668" evidence="1">
    <location>
        <begin position="21"/>
        <end position="300"/>
    </location>
</feature>
<name>A0A9E2KVY8_9BACT</name>
<dbReference type="Proteomes" id="UP000824247">
    <property type="component" value="Unassembled WGS sequence"/>
</dbReference>
<comment type="caution">
    <text evidence="2">The sequence shown here is derived from an EMBL/GenBank/DDBJ whole genome shotgun (WGS) entry which is preliminary data.</text>
</comment>
<gene>
    <name evidence="2" type="ORF">H9897_01200</name>
</gene>
<feature type="signal peptide" evidence="1">
    <location>
        <begin position="1"/>
        <end position="20"/>
    </location>
</feature>
<dbReference type="AlphaFoldDB" id="A0A9E2KVY8"/>
<proteinExistence type="predicted"/>
<evidence type="ECO:0000313" key="3">
    <source>
        <dbReference type="Proteomes" id="UP000824247"/>
    </source>
</evidence>
<organism evidence="2 3">
    <name type="scientific">Candidatus Ureaplasma intestinipullorum</name>
    <dbReference type="NCBI Taxonomy" id="2838770"/>
    <lineage>
        <taxon>Bacteria</taxon>
        <taxon>Bacillati</taxon>
        <taxon>Mycoplasmatota</taxon>
        <taxon>Mycoplasmoidales</taxon>
        <taxon>Mycoplasmoidaceae</taxon>
        <taxon>Ureaplasma</taxon>
    </lineage>
</organism>
<protein>
    <submittedName>
        <fullName evidence="2">Uncharacterized protein</fullName>
    </submittedName>
</protein>
<sequence length="300" mass="33565">MKKSIYLTIGSALFTSSVVAAGVLLPTVTSVSSSFAFNLYNFSSNNDAKLYFNKNDFQAINENYKNLIIGNSNINNGTYILYIGSQGYSTNNTFLYGSQSDVASTVSEVNQQPELLGDFGVGLKFFEKLETQPKVLLLQDELTYADYQDKEEYENLVREYQNIDLSSANYDSESEEVKKKNWADTAPKFSSEPGATYTTWDGKTEYFRKTNKFPIFFNEVVSFVKANFNNLSNINTSDGILIGYKNGKICSDFSGSFTSNSGSTEGNTTTKSLFFQSFSTKQQATNNFTNWLSDNYGLKQ</sequence>
<reference evidence="2" key="1">
    <citation type="journal article" date="2021" name="PeerJ">
        <title>Extensive microbial diversity within the chicken gut microbiome revealed by metagenomics and culture.</title>
        <authorList>
            <person name="Gilroy R."/>
            <person name="Ravi A."/>
            <person name="Getino M."/>
            <person name="Pursley I."/>
            <person name="Horton D.L."/>
            <person name="Alikhan N.F."/>
            <person name="Baker D."/>
            <person name="Gharbi K."/>
            <person name="Hall N."/>
            <person name="Watson M."/>
            <person name="Adriaenssens E.M."/>
            <person name="Foster-Nyarko E."/>
            <person name="Jarju S."/>
            <person name="Secka A."/>
            <person name="Antonio M."/>
            <person name="Oren A."/>
            <person name="Chaudhuri R.R."/>
            <person name="La Ragione R."/>
            <person name="Hildebrand F."/>
            <person name="Pallen M.J."/>
        </authorList>
    </citation>
    <scope>NUCLEOTIDE SEQUENCE</scope>
    <source>
        <strain evidence="2">A5-1222</strain>
    </source>
</reference>
<accession>A0A9E2KVY8</accession>
<keyword evidence="1" id="KW-0732">Signal</keyword>
<evidence type="ECO:0000313" key="2">
    <source>
        <dbReference type="EMBL" id="MBU3830761.1"/>
    </source>
</evidence>
<evidence type="ECO:0000256" key="1">
    <source>
        <dbReference type="SAM" id="SignalP"/>
    </source>
</evidence>
<dbReference type="Pfam" id="PF21637">
    <property type="entry name" value="DUF6856"/>
    <property type="match status" value="1"/>
</dbReference>
<dbReference type="EMBL" id="JAHLFM010000018">
    <property type="protein sequence ID" value="MBU3830761.1"/>
    <property type="molecule type" value="Genomic_DNA"/>
</dbReference>
<dbReference type="InterPro" id="IPR049194">
    <property type="entry name" value="DUF6856"/>
</dbReference>
<reference evidence="2" key="2">
    <citation type="submission" date="2021-04" db="EMBL/GenBank/DDBJ databases">
        <authorList>
            <person name="Gilroy R."/>
        </authorList>
    </citation>
    <scope>NUCLEOTIDE SEQUENCE</scope>
    <source>
        <strain evidence="2">A5-1222</strain>
    </source>
</reference>